<keyword evidence="12" id="KW-0175">Coiled coil</keyword>
<dbReference type="InterPro" id="IPR000212">
    <property type="entry name" value="DNA_helicase_UvrD/REP"/>
</dbReference>
<evidence type="ECO:0000256" key="5">
    <source>
        <dbReference type="ARBA" id="ARBA00022840"/>
    </source>
</evidence>
<protein>
    <recommendedName>
        <fullName evidence="9">DNA 3'-5' helicase</fullName>
        <ecNumber evidence="9">5.6.2.4</ecNumber>
    </recommendedName>
</protein>
<dbReference type="Gene3D" id="3.40.50.300">
    <property type="entry name" value="P-loop containing nucleotide triphosphate hydrolases"/>
    <property type="match status" value="2"/>
</dbReference>
<dbReference type="CDD" id="cd17932">
    <property type="entry name" value="DEXQc_UvrD"/>
    <property type="match status" value="1"/>
</dbReference>
<sequence length="668" mass="78603">MVDYSFLDEHQKKAVVCEDKNILVVAPPGSGKTTVIINRVVYLTEILNINPNNIIVITFTRAAAMNMKQRYKAILNSNRSPFFGTFHGLFYKILSRYYGRINIIEGKYSFNLINTILMKYLDTVSEDKIKDVLNDISVLKTSGQHLENFSSKIDKSIFVECYTKYEEYKKERELLDFDDLQINIFRLFKNNPRLLRSYRNLFKYILVDEFQDCDGLQIEILKMLGEGNFIFAVGDEDQCIYSFRGSKPECMVDFAKHFEDGNKEYLVYNYRSPNNIVDVSKKLISNNKIRNNKSIQAHRDENKKINISSFFNEREQAEYICKVVKDVIEKGYKYKEIAILYRTNMESRSITDVFFKHGIPFRLLDKGYNFFQHFVCRDILDYMYLSLDTRNRKAFLRIINKPFRYISKLNTEKVRNYKYDEDCFEILKSQSDIQPFQIKNIEDIQKDIVKISKMKATEAINFIMKNLDYESYIKTYSERIKIKKEELIEIVEELKESAEEYTSIIAFLAHVEEVEKEITKKDINEDSVILSTIHGVKGMEFKNVFVINCNEDNIPYKTSEGEINLEEERRLFYVAVTRTIENLYICVPKLLRGKNKETSKFISECNLKMELEKSDIFSKGQRIVHRAFGEGIILNSDDSYINIRFLDGIDRSFDKKVLAEGHLIKIKE</sequence>
<dbReference type="Pfam" id="PF13361">
    <property type="entry name" value="UvrD_C"/>
    <property type="match status" value="1"/>
</dbReference>
<evidence type="ECO:0000313" key="16">
    <source>
        <dbReference type="Proteomes" id="UP000473885"/>
    </source>
</evidence>
<dbReference type="EMBL" id="SXDP01000002">
    <property type="protein sequence ID" value="NEZ46396.1"/>
    <property type="molecule type" value="Genomic_DNA"/>
</dbReference>
<evidence type="ECO:0000259" key="14">
    <source>
        <dbReference type="PROSITE" id="PS51217"/>
    </source>
</evidence>
<dbReference type="SUPFAM" id="SSF52540">
    <property type="entry name" value="P-loop containing nucleoside triphosphate hydrolases"/>
    <property type="match status" value="1"/>
</dbReference>
<dbReference type="PROSITE" id="PS51198">
    <property type="entry name" value="UVRD_HELICASE_ATP_BIND"/>
    <property type="match status" value="1"/>
</dbReference>
<dbReference type="Proteomes" id="UP000473885">
    <property type="component" value="Unassembled WGS sequence"/>
</dbReference>
<feature type="domain" description="UvrD-like helicase C-terminal" evidence="14">
    <location>
        <begin position="274"/>
        <end position="538"/>
    </location>
</feature>
<evidence type="ECO:0000313" key="15">
    <source>
        <dbReference type="EMBL" id="NEZ46396.1"/>
    </source>
</evidence>
<dbReference type="GO" id="GO:0033202">
    <property type="term" value="C:DNA helicase complex"/>
    <property type="evidence" value="ECO:0007669"/>
    <property type="project" value="TreeGrafter"/>
</dbReference>
<comment type="catalytic activity">
    <reaction evidence="10">
        <text>ATP + H2O = ADP + phosphate + H(+)</text>
        <dbReference type="Rhea" id="RHEA:13065"/>
        <dbReference type="ChEBI" id="CHEBI:15377"/>
        <dbReference type="ChEBI" id="CHEBI:15378"/>
        <dbReference type="ChEBI" id="CHEBI:30616"/>
        <dbReference type="ChEBI" id="CHEBI:43474"/>
        <dbReference type="ChEBI" id="CHEBI:456216"/>
        <dbReference type="EC" id="5.6.2.4"/>
    </reaction>
</comment>
<dbReference type="GO" id="GO:0043138">
    <property type="term" value="F:3'-5' DNA helicase activity"/>
    <property type="evidence" value="ECO:0007669"/>
    <property type="project" value="UniProtKB-EC"/>
</dbReference>
<keyword evidence="7" id="KW-0413">Isomerase</keyword>
<dbReference type="PANTHER" id="PTHR11070">
    <property type="entry name" value="UVRD / RECB / PCRA DNA HELICASE FAMILY MEMBER"/>
    <property type="match status" value="1"/>
</dbReference>
<feature type="domain" description="UvrD-like helicase ATP-binding" evidence="13">
    <location>
        <begin position="5"/>
        <end position="273"/>
    </location>
</feature>
<dbReference type="GO" id="GO:0016787">
    <property type="term" value="F:hydrolase activity"/>
    <property type="evidence" value="ECO:0007669"/>
    <property type="project" value="UniProtKB-UniRule"/>
</dbReference>
<dbReference type="RefSeq" id="WP_163248632.1">
    <property type="nucleotide sequence ID" value="NZ_SXDP01000002.1"/>
</dbReference>
<feature type="coiled-coil region" evidence="12">
    <location>
        <begin position="473"/>
        <end position="504"/>
    </location>
</feature>
<dbReference type="InterPro" id="IPR014017">
    <property type="entry name" value="DNA_helicase_UvrD-like_C"/>
</dbReference>
<dbReference type="GO" id="GO:0005524">
    <property type="term" value="F:ATP binding"/>
    <property type="evidence" value="ECO:0007669"/>
    <property type="project" value="UniProtKB-UniRule"/>
</dbReference>
<dbReference type="Gene3D" id="1.10.10.160">
    <property type="match status" value="1"/>
</dbReference>
<keyword evidence="3 11" id="KW-0378">Hydrolase</keyword>
<evidence type="ECO:0000256" key="9">
    <source>
        <dbReference type="ARBA" id="ARBA00034808"/>
    </source>
</evidence>
<evidence type="ECO:0000256" key="10">
    <source>
        <dbReference type="ARBA" id="ARBA00048988"/>
    </source>
</evidence>
<dbReference type="PROSITE" id="PS51217">
    <property type="entry name" value="UVRD_HELICASE_CTER"/>
    <property type="match status" value="1"/>
</dbReference>
<feature type="binding site" evidence="11">
    <location>
        <begin position="26"/>
        <end position="33"/>
    </location>
    <ligand>
        <name>ATP</name>
        <dbReference type="ChEBI" id="CHEBI:30616"/>
    </ligand>
</feature>
<dbReference type="Pfam" id="PF00580">
    <property type="entry name" value="UvrD-helicase"/>
    <property type="match status" value="1"/>
</dbReference>
<keyword evidence="16" id="KW-1185">Reference proteome</keyword>
<keyword evidence="5 11" id="KW-0067">ATP-binding</keyword>
<evidence type="ECO:0000256" key="3">
    <source>
        <dbReference type="ARBA" id="ARBA00022801"/>
    </source>
</evidence>
<name>A0A6M0R833_9CLOT</name>
<evidence type="ECO:0000256" key="4">
    <source>
        <dbReference type="ARBA" id="ARBA00022806"/>
    </source>
</evidence>
<evidence type="ECO:0000256" key="8">
    <source>
        <dbReference type="ARBA" id="ARBA00034617"/>
    </source>
</evidence>
<evidence type="ECO:0000256" key="2">
    <source>
        <dbReference type="ARBA" id="ARBA00022741"/>
    </source>
</evidence>
<comment type="caution">
    <text evidence="15">The sequence shown here is derived from an EMBL/GenBank/DDBJ whole genome shotgun (WGS) entry which is preliminary data.</text>
</comment>
<dbReference type="InterPro" id="IPR027417">
    <property type="entry name" value="P-loop_NTPase"/>
</dbReference>
<dbReference type="GO" id="GO:0003677">
    <property type="term" value="F:DNA binding"/>
    <property type="evidence" value="ECO:0007669"/>
    <property type="project" value="UniProtKB-KW"/>
</dbReference>
<dbReference type="InterPro" id="IPR014016">
    <property type="entry name" value="UvrD-like_ATP-bd"/>
</dbReference>
<comment type="similarity">
    <text evidence="1">Belongs to the helicase family. UvrD subfamily.</text>
</comment>
<accession>A0A6M0R833</accession>
<dbReference type="GO" id="GO:0000725">
    <property type="term" value="P:recombinational repair"/>
    <property type="evidence" value="ECO:0007669"/>
    <property type="project" value="TreeGrafter"/>
</dbReference>
<proteinExistence type="inferred from homology"/>
<dbReference type="EC" id="5.6.2.4" evidence="9"/>
<dbReference type="InterPro" id="IPR013986">
    <property type="entry name" value="DExx_box_DNA_helicase_dom_sf"/>
</dbReference>
<evidence type="ECO:0000259" key="13">
    <source>
        <dbReference type="PROSITE" id="PS51198"/>
    </source>
</evidence>
<dbReference type="PANTHER" id="PTHR11070:SF2">
    <property type="entry name" value="ATP-DEPENDENT DNA HELICASE SRS2"/>
    <property type="match status" value="1"/>
</dbReference>
<reference evidence="15 16" key="1">
    <citation type="submission" date="2019-04" db="EMBL/GenBank/DDBJ databases">
        <title>Genome sequencing of Clostridium botulinum Groups I-IV and Clostridium butyricum.</title>
        <authorList>
            <person name="Brunt J."/>
            <person name="Van Vliet A.H.M."/>
            <person name="Stringer S.C."/>
            <person name="Carter A.T."/>
            <person name="Peck M.W."/>
        </authorList>
    </citation>
    <scope>NUCLEOTIDE SEQUENCE [LARGE SCALE GENOMIC DNA]</scope>
    <source>
        <strain evidence="15 16">IFR 18/094</strain>
    </source>
</reference>
<evidence type="ECO:0000256" key="11">
    <source>
        <dbReference type="PROSITE-ProRule" id="PRU00560"/>
    </source>
</evidence>
<keyword evidence="2 11" id="KW-0547">Nucleotide-binding</keyword>
<evidence type="ECO:0000256" key="1">
    <source>
        <dbReference type="ARBA" id="ARBA00009922"/>
    </source>
</evidence>
<comment type="catalytic activity">
    <reaction evidence="8">
        <text>Couples ATP hydrolysis with the unwinding of duplex DNA by translocating in the 3'-5' direction.</text>
        <dbReference type="EC" id="5.6.2.4"/>
    </reaction>
</comment>
<organism evidence="15 16">
    <name type="scientific">Clostridium niameyense</name>
    <dbReference type="NCBI Taxonomy" id="1622073"/>
    <lineage>
        <taxon>Bacteria</taxon>
        <taxon>Bacillati</taxon>
        <taxon>Bacillota</taxon>
        <taxon>Clostridia</taxon>
        <taxon>Eubacteriales</taxon>
        <taxon>Clostridiaceae</taxon>
        <taxon>Clostridium</taxon>
    </lineage>
</organism>
<keyword evidence="6" id="KW-0238">DNA-binding</keyword>
<evidence type="ECO:0000256" key="6">
    <source>
        <dbReference type="ARBA" id="ARBA00023125"/>
    </source>
</evidence>
<keyword evidence="4 11" id="KW-0347">Helicase</keyword>
<dbReference type="AlphaFoldDB" id="A0A6M0R833"/>
<gene>
    <name evidence="15" type="ORF">FDF74_04105</name>
</gene>
<dbReference type="Gene3D" id="1.10.486.10">
    <property type="entry name" value="PCRA, domain 4"/>
    <property type="match status" value="1"/>
</dbReference>
<evidence type="ECO:0000256" key="7">
    <source>
        <dbReference type="ARBA" id="ARBA00023235"/>
    </source>
</evidence>
<evidence type="ECO:0000256" key="12">
    <source>
        <dbReference type="SAM" id="Coils"/>
    </source>
</evidence>
<dbReference type="GO" id="GO:0005829">
    <property type="term" value="C:cytosol"/>
    <property type="evidence" value="ECO:0007669"/>
    <property type="project" value="TreeGrafter"/>
</dbReference>